<sequence>METLVTDKVSTFPTRYARGWHCLGLAADYKDGKPHRLDIFGTRLVAYQGEDGALHILDSYCPHMGADLSTGEVRGNELVCPFHHWQWGRDGKCASIPYCKRIPPRARVKAWPTLEQNRLLFVWHDAEGGAPDPEVEIPRIDACFSAEWTDWMMRKMVIQTNCRELVDNLADLAHFGPVHGSPASYFCNTFDGHVGYQMFQGEESELLGSGLRADSAYFGPAYHVTRMSARTGGQTVDTLLLNCHVPIDQNSFELRYAIKVKRVPGLSEAENQAIAEAYAGQAHKSFFQDVEIWHNKIRIDKPVLCDGDGPVYQLREWYEQFYTNVADLPAPSRKVFECKAGTWRQLDEVPEQARSQLHLI</sequence>
<dbReference type="GO" id="GO:0008203">
    <property type="term" value="P:cholesterol metabolic process"/>
    <property type="evidence" value="ECO:0007669"/>
    <property type="project" value="InterPro"/>
</dbReference>
<keyword evidence="2" id="KW-0001">2Fe-2S</keyword>
<proteinExistence type="predicted"/>
<dbReference type="Pfam" id="PF19298">
    <property type="entry name" value="KshA_C"/>
    <property type="match status" value="1"/>
</dbReference>
<dbReference type="Gene3D" id="3.90.380.10">
    <property type="entry name" value="Naphthalene 1,2-dioxygenase Alpha Subunit, Chain A, domain 1"/>
    <property type="match status" value="1"/>
</dbReference>
<protein>
    <submittedName>
        <fullName evidence="8">3-ketosteroid 9alpha-monooxygenase subunit A</fullName>
    </submittedName>
</protein>
<dbReference type="OrthoDB" id="9769355at2"/>
<dbReference type="SUPFAM" id="SSF50022">
    <property type="entry name" value="ISP domain"/>
    <property type="match status" value="1"/>
</dbReference>
<dbReference type="Pfam" id="PF00355">
    <property type="entry name" value="Rieske"/>
    <property type="match status" value="1"/>
</dbReference>
<dbReference type="GO" id="GO:0051537">
    <property type="term" value="F:2 iron, 2 sulfur cluster binding"/>
    <property type="evidence" value="ECO:0007669"/>
    <property type="project" value="UniProtKB-KW"/>
</dbReference>
<keyword evidence="4" id="KW-0560">Oxidoreductase</keyword>
<accession>A0A1G8EMW9</accession>
<evidence type="ECO:0000256" key="5">
    <source>
        <dbReference type="ARBA" id="ARBA00023004"/>
    </source>
</evidence>
<keyword evidence="8" id="KW-0503">Monooxygenase</keyword>
<dbReference type="PANTHER" id="PTHR21266:SF60">
    <property type="entry name" value="3-KETOSTEROID-9-ALPHA-MONOOXYGENASE, OXYGENASE COMPONENT"/>
    <property type="match status" value="1"/>
</dbReference>
<dbReference type="PROSITE" id="PS51296">
    <property type="entry name" value="RIESKE"/>
    <property type="match status" value="1"/>
</dbReference>
<dbReference type="EMBL" id="FNDS01000002">
    <property type="protein sequence ID" value="SDH71253.1"/>
    <property type="molecule type" value="Genomic_DNA"/>
</dbReference>
<evidence type="ECO:0000256" key="3">
    <source>
        <dbReference type="ARBA" id="ARBA00022723"/>
    </source>
</evidence>
<evidence type="ECO:0000256" key="2">
    <source>
        <dbReference type="ARBA" id="ARBA00022714"/>
    </source>
</evidence>
<gene>
    <name evidence="8" type="ORF">SAMN05216272_102670</name>
</gene>
<dbReference type="RefSeq" id="WP_090261909.1">
    <property type="nucleotide sequence ID" value="NZ_FNDS01000002.1"/>
</dbReference>
<dbReference type="InterPro" id="IPR017941">
    <property type="entry name" value="Rieske_2Fe-2S"/>
</dbReference>
<evidence type="ECO:0000256" key="1">
    <source>
        <dbReference type="ARBA" id="ARBA00001962"/>
    </source>
</evidence>
<dbReference type="SUPFAM" id="SSF55961">
    <property type="entry name" value="Bet v1-like"/>
    <property type="match status" value="1"/>
</dbReference>
<dbReference type="Proteomes" id="UP000199636">
    <property type="component" value="Unassembled WGS sequence"/>
</dbReference>
<evidence type="ECO:0000256" key="4">
    <source>
        <dbReference type="ARBA" id="ARBA00023002"/>
    </source>
</evidence>
<evidence type="ECO:0000313" key="8">
    <source>
        <dbReference type="EMBL" id="SDH71253.1"/>
    </source>
</evidence>
<keyword evidence="5" id="KW-0408">Iron</keyword>
<comment type="cofactor">
    <cofactor evidence="1">
        <name>Fe cation</name>
        <dbReference type="ChEBI" id="CHEBI:24875"/>
    </cofactor>
</comment>
<feature type="domain" description="Rieske" evidence="7">
    <location>
        <begin position="20"/>
        <end position="122"/>
    </location>
</feature>
<organism evidence="8 9">
    <name type="scientific">Pseudomonas panipatensis</name>
    <dbReference type="NCBI Taxonomy" id="428992"/>
    <lineage>
        <taxon>Bacteria</taxon>
        <taxon>Pseudomonadati</taxon>
        <taxon>Pseudomonadota</taxon>
        <taxon>Gammaproteobacteria</taxon>
        <taxon>Pseudomonadales</taxon>
        <taxon>Pseudomonadaceae</taxon>
        <taxon>Pseudomonas</taxon>
    </lineage>
</organism>
<dbReference type="InterPro" id="IPR045605">
    <property type="entry name" value="KshA-like_C"/>
</dbReference>
<keyword evidence="6" id="KW-0411">Iron-sulfur</keyword>
<keyword evidence="3" id="KW-0479">Metal-binding</keyword>
<evidence type="ECO:0000313" key="9">
    <source>
        <dbReference type="Proteomes" id="UP000199636"/>
    </source>
</evidence>
<evidence type="ECO:0000256" key="6">
    <source>
        <dbReference type="ARBA" id="ARBA00023014"/>
    </source>
</evidence>
<keyword evidence="9" id="KW-1185">Reference proteome</keyword>
<dbReference type="InterPro" id="IPR050584">
    <property type="entry name" value="Cholesterol_7-desaturase"/>
</dbReference>
<reference evidence="9" key="1">
    <citation type="submission" date="2016-10" db="EMBL/GenBank/DDBJ databases">
        <authorList>
            <person name="Varghese N."/>
            <person name="Submissions S."/>
        </authorList>
    </citation>
    <scope>NUCLEOTIDE SEQUENCE [LARGE SCALE GENOMIC DNA]</scope>
    <source>
        <strain evidence="9">CCM 7469</strain>
    </source>
</reference>
<name>A0A1G8EMW9_9PSED</name>
<evidence type="ECO:0000259" key="7">
    <source>
        <dbReference type="PROSITE" id="PS51296"/>
    </source>
</evidence>
<dbReference type="InterPro" id="IPR036922">
    <property type="entry name" value="Rieske_2Fe-2S_sf"/>
</dbReference>
<dbReference type="GO" id="GO:0046872">
    <property type="term" value="F:metal ion binding"/>
    <property type="evidence" value="ECO:0007669"/>
    <property type="project" value="UniProtKB-KW"/>
</dbReference>
<dbReference type="AlphaFoldDB" id="A0A1G8EMW9"/>
<dbReference type="Gene3D" id="2.102.10.10">
    <property type="entry name" value="Rieske [2Fe-2S] iron-sulphur domain"/>
    <property type="match status" value="1"/>
</dbReference>
<dbReference type="PANTHER" id="PTHR21266">
    <property type="entry name" value="IRON-SULFUR DOMAIN CONTAINING PROTEIN"/>
    <property type="match status" value="1"/>
</dbReference>
<dbReference type="GO" id="GO:0004497">
    <property type="term" value="F:monooxygenase activity"/>
    <property type="evidence" value="ECO:0007669"/>
    <property type="project" value="UniProtKB-KW"/>
</dbReference>
<dbReference type="STRING" id="428992.SAMN05216272_102670"/>